<accession>A0AB33A3U1</accession>
<feature type="compositionally biased region" description="Basic and acidic residues" evidence="1">
    <location>
        <begin position="53"/>
        <end position="75"/>
    </location>
</feature>
<sequence length="250" mass="27918">MTPEETGKAYDTITHLWTRPEFNQKNGLTAYQKALSFLADTPSQEPDTVPSEALDKGEPHDKSEALDKGKASNKDKPKKRGYALDIGCGCTNRFVPVIESAGLAYEGIDVSKDMLAIATSQLPAHTFYCADVCTFTIPKHYSFISAWDSFWHIPLTQQEPLLKKLVDHLDDDGVLLFSCGGTDENGQHTNEVMGPEVYYASLGLHRYIEILIEAGGFVRHVEFDQHPELHTIIIVQKRTAQKHISKNNTE</sequence>
<dbReference type="InterPro" id="IPR029063">
    <property type="entry name" value="SAM-dependent_MTases_sf"/>
</dbReference>
<dbReference type="Pfam" id="PF13489">
    <property type="entry name" value="Methyltransf_23"/>
    <property type="match status" value="1"/>
</dbReference>
<dbReference type="GO" id="GO:0008168">
    <property type="term" value="F:methyltransferase activity"/>
    <property type="evidence" value="ECO:0007669"/>
    <property type="project" value="UniProtKB-KW"/>
</dbReference>
<evidence type="ECO:0000313" key="3">
    <source>
        <dbReference type="Proteomes" id="UP000006296"/>
    </source>
</evidence>
<feature type="region of interest" description="Disordered" evidence="1">
    <location>
        <begin position="39"/>
        <end position="78"/>
    </location>
</feature>
<gene>
    <name evidence="2" type="ordered locus">AMEC673_19160</name>
</gene>
<dbReference type="KEGG" id="amg:AMEC673_19160"/>
<dbReference type="EMBL" id="CP003844">
    <property type="protein sequence ID" value="AFT76508.1"/>
    <property type="molecule type" value="Genomic_DNA"/>
</dbReference>
<dbReference type="Gene3D" id="3.40.50.150">
    <property type="entry name" value="Vaccinia Virus protein VP39"/>
    <property type="match status" value="1"/>
</dbReference>
<protein>
    <submittedName>
        <fullName evidence="2">Type 11 methyltransferase</fullName>
    </submittedName>
</protein>
<dbReference type="CDD" id="cd02440">
    <property type="entry name" value="AdoMet_MTases"/>
    <property type="match status" value="1"/>
</dbReference>
<keyword evidence="2" id="KW-0489">Methyltransferase</keyword>
<proteinExistence type="predicted"/>
<dbReference type="Proteomes" id="UP000006296">
    <property type="component" value="Chromosome"/>
</dbReference>
<evidence type="ECO:0000256" key="1">
    <source>
        <dbReference type="SAM" id="MobiDB-lite"/>
    </source>
</evidence>
<organism evidence="2 3">
    <name type="scientific">Alteromonas macleodii (strain English Channel 673)</name>
    <dbReference type="NCBI Taxonomy" id="1004788"/>
    <lineage>
        <taxon>Bacteria</taxon>
        <taxon>Pseudomonadati</taxon>
        <taxon>Pseudomonadota</taxon>
        <taxon>Gammaproteobacteria</taxon>
        <taxon>Alteromonadales</taxon>
        <taxon>Alteromonadaceae</taxon>
        <taxon>Alteromonas/Salinimonas group</taxon>
        <taxon>Alteromonas</taxon>
    </lineage>
</organism>
<evidence type="ECO:0000313" key="2">
    <source>
        <dbReference type="EMBL" id="AFT76508.1"/>
    </source>
</evidence>
<dbReference type="GO" id="GO:0032259">
    <property type="term" value="P:methylation"/>
    <property type="evidence" value="ECO:0007669"/>
    <property type="project" value="UniProtKB-KW"/>
</dbReference>
<dbReference type="PANTHER" id="PTHR43861">
    <property type="entry name" value="TRANS-ACONITATE 2-METHYLTRANSFERASE-RELATED"/>
    <property type="match status" value="1"/>
</dbReference>
<reference evidence="3" key="1">
    <citation type="journal article" date="2012" name="Sci. Rep.">
        <title>Genomes of surface isolates of Alteromonas macleodii: the life of a widespread marine opportunistic copiotroph.</title>
        <authorList>
            <person name="Lopez-Perez M."/>
            <person name="Gonzaga A."/>
            <person name="Martin-Cuadrado A.B."/>
            <person name="Onyshchenko O."/>
            <person name="Ghavidel A."/>
            <person name="Ghai R."/>
            <person name="Rodriguez-Valera F."/>
        </authorList>
    </citation>
    <scope>NUCLEOTIDE SEQUENCE [LARGE SCALE GENOMIC DNA]</scope>
    <source>
        <strain evidence="3">English Channel 673</strain>
    </source>
</reference>
<keyword evidence="2" id="KW-0808">Transferase</keyword>
<name>A0AB33A3U1_ALTME</name>
<dbReference type="AlphaFoldDB" id="A0AB33A3U1"/>
<dbReference type="RefSeq" id="WP_014977797.1">
    <property type="nucleotide sequence ID" value="NC_018678.1"/>
</dbReference>
<dbReference type="SUPFAM" id="SSF53335">
    <property type="entry name" value="S-adenosyl-L-methionine-dependent methyltransferases"/>
    <property type="match status" value="1"/>
</dbReference>